<keyword evidence="14" id="KW-1035">Host cytoplasm</keyword>
<keyword evidence="11" id="KW-0946">Virion</keyword>
<evidence type="ECO:0000256" key="11">
    <source>
        <dbReference type="ARBA" id="ARBA00022844"/>
    </source>
</evidence>
<evidence type="ECO:0000256" key="4">
    <source>
        <dbReference type="ARBA" id="ARBA00004328"/>
    </source>
</evidence>
<evidence type="ECO:0000256" key="3">
    <source>
        <dbReference type="ARBA" id="ARBA00004192"/>
    </source>
</evidence>
<dbReference type="PIRSF" id="PIRSF003953">
    <property type="entry name" value="N_PhelboV"/>
    <property type="match status" value="1"/>
</dbReference>
<dbReference type="GO" id="GO:0044172">
    <property type="term" value="C:host cell endoplasmic reticulum-Golgi intermediate compartment"/>
    <property type="evidence" value="ECO:0007669"/>
    <property type="project" value="UniProtKB-SubCell"/>
</dbReference>
<dbReference type="GO" id="GO:0003723">
    <property type="term" value="F:RNA binding"/>
    <property type="evidence" value="ECO:0007669"/>
    <property type="project" value="UniProtKB-KW"/>
</dbReference>
<dbReference type="OrthoDB" id="11777at10239"/>
<name>A0A1L3KPJ5_9VIRU</name>
<dbReference type="Proteomes" id="UP000202754">
    <property type="component" value="Genome"/>
</dbReference>
<comment type="subcellular location">
    <subcellularLocation>
        <location evidence="1">Host Golgi apparatus</location>
    </subcellularLocation>
    <subcellularLocation>
        <location evidence="3">Host cytoplasm</location>
    </subcellularLocation>
    <subcellularLocation>
        <location evidence="5">Host endoplasmic reticulum-Golgi intermediate compartment</location>
    </subcellularLocation>
    <subcellularLocation>
        <location evidence="2">Host nucleus</location>
    </subcellularLocation>
    <subcellularLocation>
        <location evidence="4">Virion</location>
    </subcellularLocation>
</comment>
<dbReference type="InterPro" id="IPR015971">
    <property type="entry name" value="Nucleocapsid_Phlebovirus"/>
</dbReference>
<keyword evidence="9" id="KW-1048">Host nucleus</keyword>
<evidence type="ECO:0000256" key="13">
    <source>
        <dbReference type="ARBA" id="ARBA00023086"/>
    </source>
</evidence>
<evidence type="ECO:0000256" key="6">
    <source>
        <dbReference type="ARBA" id="ARBA00005299"/>
    </source>
</evidence>
<comment type="subunit">
    <text evidence="17">Homodimer. Homohexamer; ring-shaped, necessary to form the nucleocapsid. Homopentamers; opened pentamers in solution. Binds to viral genomic RNA. Interacts with glycoprotein Gn; this interaction allows packaging of nucleocapsids into virions.</text>
</comment>
<evidence type="ECO:0000256" key="1">
    <source>
        <dbReference type="ARBA" id="ARBA00004136"/>
    </source>
</evidence>
<evidence type="ECO:0000256" key="16">
    <source>
        <dbReference type="ARBA" id="ARBA00033344"/>
    </source>
</evidence>
<keyword evidence="15" id="KW-0687">Ribonucleoprotein</keyword>
<dbReference type="RefSeq" id="YP_009330280.1">
    <property type="nucleotide sequence ID" value="NC_032279.1"/>
</dbReference>
<comment type="similarity">
    <text evidence="6">Belongs to the phlebovirus nucleocapsid protein family.</text>
</comment>
<evidence type="ECO:0000256" key="14">
    <source>
        <dbReference type="ARBA" id="ARBA00023200"/>
    </source>
</evidence>
<dbReference type="Pfam" id="PF05733">
    <property type="entry name" value="Tenui_N"/>
    <property type="match status" value="1"/>
</dbReference>
<evidence type="ECO:0000256" key="17">
    <source>
        <dbReference type="ARBA" id="ARBA00046628"/>
    </source>
</evidence>
<dbReference type="GO" id="GO:0042025">
    <property type="term" value="C:host cell nucleus"/>
    <property type="evidence" value="ECO:0007669"/>
    <property type="project" value="UniProtKB-SubCell"/>
</dbReference>
<dbReference type="GO" id="GO:1990904">
    <property type="term" value="C:ribonucleoprotein complex"/>
    <property type="evidence" value="ECO:0007669"/>
    <property type="project" value="UniProtKB-KW"/>
</dbReference>
<evidence type="ECO:0000256" key="5">
    <source>
        <dbReference type="ARBA" id="ARBA00004452"/>
    </source>
</evidence>
<evidence type="ECO:0000256" key="8">
    <source>
        <dbReference type="ARBA" id="ARBA00022561"/>
    </source>
</evidence>
<evidence type="ECO:0000256" key="7">
    <source>
        <dbReference type="ARBA" id="ARBA00014389"/>
    </source>
</evidence>
<proteinExistence type="inferred from homology"/>
<accession>A0A1L3KPJ5</accession>
<organism evidence="18 19">
    <name type="scientific">Hubei diptera virus 4</name>
    <dbReference type="NCBI Taxonomy" id="1922885"/>
    <lineage>
        <taxon>Viruses</taxon>
        <taxon>Riboviria</taxon>
        <taxon>Orthornavirae</taxon>
        <taxon>Negarnaviricota</taxon>
        <taxon>Polyploviricotina</taxon>
        <taxon>Bunyaviricetes</taxon>
        <taxon>Hareavirales</taxon>
        <taxon>Phenuiviridae</taxon>
        <taxon>Hudivirus</taxon>
        <taxon>Hudivirus muscae</taxon>
    </lineage>
</organism>
<reference evidence="18 19" key="1">
    <citation type="journal article" date="2016" name="Nature">
        <title>Redefining the invertebrate RNA virosphere.</title>
        <authorList>
            <person name="Shi M."/>
            <person name="Lin X.D."/>
            <person name="Tian J.H."/>
            <person name="Chen L.J."/>
            <person name="Chen X."/>
            <person name="Li C.X."/>
            <person name="Qin X.C."/>
            <person name="Li J."/>
            <person name="Cao J.P."/>
            <person name="Eden J.S."/>
            <person name="Buchmann J."/>
            <person name="Wang W."/>
            <person name="Xu J."/>
            <person name="Holmes E.C."/>
            <person name="Zhang Y.Z."/>
        </authorList>
    </citation>
    <scope>NUCLEOTIDE SEQUENCE [LARGE SCALE GENOMIC DNA]</scope>
    <source>
        <strain evidence="18 19">SCM94992</strain>
    </source>
</reference>
<evidence type="ECO:0000313" key="19">
    <source>
        <dbReference type="Proteomes" id="UP000202754"/>
    </source>
</evidence>
<evidence type="ECO:0000256" key="2">
    <source>
        <dbReference type="ARBA" id="ARBA00004147"/>
    </source>
</evidence>
<dbReference type="GeneID" id="30685169"/>
<keyword evidence="8" id="KW-0167">Capsid protein</keyword>
<sequence>MSQQKVTPEELVTLAKQILSIFQDEKTFVETLIDEFVYVGFDVLNFMTALKACESNSDKFKKDLVRMIILFLSRGNSVTNMKKRMGPAGKTILDGMISTYGIKAKVGDSSEPNVVTLARVATSFSHVTAKILDGTNLTLPYNIQVEYKNCPKSLSLSSIFSLLPKPFQVKDKEDLINLIGACLYCQYKQYSIINSKNRSRLTEALDIGNHIITYAVISYKSNVFTDEQRMTHSKDLKYYTEGTKGAKPVIALACIKDMMEALCALFSPDVENNFF</sequence>
<dbReference type="EMBL" id="KX884811">
    <property type="protein sequence ID" value="APG79300.1"/>
    <property type="molecule type" value="Genomic_RNA"/>
</dbReference>
<dbReference type="GO" id="GO:0019013">
    <property type="term" value="C:viral nucleocapsid"/>
    <property type="evidence" value="ECO:0007669"/>
    <property type="project" value="UniProtKB-KW"/>
</dbReference>
<dbReference type="KEGG" id="vg:30685169"/>
<protein>
    <recommendedName>
        <fullName evidence="7">Nucleoprotein</fullName>
    </recommendedName>
    <alternativeName>
        <fullName evidence="16">Nucleocapsid protein</fullName>
    </alternativeName>
</protein>
<keyword evidence="10" id="KW-1040">Host Golgi apparatus</keyword>
<keyword evidence="12" id="KW-0694">RNA-binding</keyword>
<keyword evidence="13 18" id="KW-0543">Viral nucleoprotein</keyword>
<dbReference type="InterPro" id="IPR009522">
    <property type="entry name" value="Capsid_Phlebovir/Tenuivir"/>
</dbReference>
<evidence type="ECO:0000313" key="18">
    <source>
        <dbReference type="EMBL" id="APG79300.1"/>
    </source>
</evidence>
<evidence type="ECO:0000256" key="15">
    <source>
        <dbReference type="ARBA" id="ARBA00023274"/>
    </source>
</evidence>
<evidence type="ECO:0000256" key="9">
    <source>
        <dbReference type="ARBA" id="ARBA00022562"/>
    </source>
</evidence>
<evidence type="ECO:0000256" key="12">
    <source>
        <dbReference type="ARBA" id="ARBA00022884"/>
    </source>
</evidence>
<keyword evidence="19" id="KW-1185">Reference proteome</keyword>
<evidence type="ECO:0000256" key="10">
    <source>
        <dbReference type="ARBA" id="ARBA00022812"/>
    </source>
</evidence>
<dbReference type="GO" id="GO:0044177">
    <property type="term" value="C:host cell Golgi apparatus"/>
    <property type="evidence" value="ECO:0007669"/>
    <property type="project" value="UniProtKB-SubCell"/>
</dbReference>